<comment type="caution">
    <text evidence="2">The sequence shown here is derived from an EMBL/GenBank/DDBJ whole genome shotgun (WGS) entry which is preliminary data.</text>
</comment>
<dbReference type="PANTHER" id="PTHR33112">
    <property type="entry name" value="DOMAIN PROTEIN, PUTATIVE-RELATED"/>
    <property type="match status" value="1"/>
</dbReference>
<dbReference type="EMBL" id="JAGTJR010000019">
    <property type="protein sequence ID" value="KAH7045349.1"/>
    <property type="molecule type" value="Genomic_DNA"/>
</dbReference>
<accession>A0ABQ8G5K3</accession>
<dbReference type="Proteomes" id="UP000774617">
    <property type="component" value="Unassembled WGS sequence"/>
</dbReference>
<dbReference type="InterPro" id="IPR010730">
    <property type="entry name" value="HET"/>
</dbReference>
<dbReference type="Pfam" id="PF06985">
    <property type="entry name" value="HET"/>
    <property type="match status" value="1"/>
</dbReference>
<reference evidence="2 3" key="1">
    <citation type="journal article" date="2021" name="Nat. Commun.">
        <title>Genetic determinants of endophytism in the Arabidopsis root mycobiome.</title>
        <authorList>
            <person name="Mesny F."/>
            <person name="Miyauchi S."/>
            <person name="Thiergart T."/>
            <person name="Pickel B."/>
            <person name="Atanasova L."/>
            <person name="Karlsson M."/>
            <person name="Huettel B."/>
            <person name="Barry K.W."/>
            <person name="Haridas S."/>
            <person name="Chen C."/>
            <person name="Bauer D."/>
            <person name="Andreopoulos W."/>
            <person name="Pangilinan J."/>
            <person name="LaButti K."/>
            <person name="Riley R."/>
            <person name="Lipzen A."/>
            <person name="Clum A."/>
            <person name="Drula E."/>
            <person name="Henrissat B."/>
            <person name="Kohler A."/>
            <person name="Grigoriev I.V."/>
            <person name="Martin F.M."/>
            <person name="Hacquard S."/>
        </authorList>
    </citation>
    <scope>NUCLEOTIDE SEQUENCE [LARGE SCALE GENOMIC DNA]</scope>
    <source>
        <strain evidence="2 3">MPI-SDFR-AT-0080</strain>
    </source>
</reference>
<name>A0ABQ8G5K3_9PEZI</name>
<dbReference type="PANTHER" id="PTHR33112:SF10">
    <property type="entry name" value="TOL"/>
    <property type="match status" value="1"/>
</dbReference>
<evidence type="ECO:0000259" key="1">
    <source>
        <dbReference type="Pfam" id="PF06985"/>
    </source>
</evidence>
<gene>
    <name evidence="2" type="ORF">B0J12DRAFT_156222</name>
</gene>
<protein>
    <submittedName>
        <fullName evidence="2">Heterokaryon incompatibility protein-domain-containing protein</fullName>
    </submittedName>
</protein>
<evidence type="ECO:0000313" key="2">
    <source>
        <dbReference type="EMBL" id="KAH7045349.1"/>
    </source>
</evidence>
<organism evidence="2 3">
    <name type="scientific">Macrophomina phaseolina</name>
    <dbReference type="NCBI Taxonomy" id="35725"/>
    <lineage>
        <taxon>Eukaryota</taxon>
        <taxon>Fungi</taxon>
        <taxon>Dikarya</taxon>
        <taxon>Ascomycota</taxon>
        <taxon>Pezizomycotina</taxon>
        <taxon>Dothideomycetes</taxon>
        <taxon>Dothideomycetes incertae sedis</taxon>
        <taxon>Botryosphaeriales</taxon>
        <taxon>Botryosphaeriaceae</taxon>
        <taxon>Macrophomina</taxon>
    </lineage>
</organism>
<feature type="domain" description="Heterokaryon incompatibility" evidence="1">
    <location>
        <begin position="138"/>
        <end position="284"/>
    </location>
</feature>
<sequence>MISAASSERDCPHKAIGKDESAWYVDAICWLVALPGSPFRTLSFRYGHEPRQLIIHSTSAGYDVPTPIWSDFTGSESSLQAAKRWLLGCKSGHLICNKRPSSLSFLPSRLVDVGSPGSSPPQPPRLCTREQIAQGTHYFTLSHRWRVHMDSNTLTRNSLIQFSREIPAAAISPNFQDAMRVVRMLGYRYIWIDALCIVQDSDEDWRAECSQMGDIYRNAICNISQDNWDSLFSSRDPRSLEPIIIRSEKEDEEDHRWVIHHRIPGSETLLREAPLYTRGWVIQEWFMAPRILHFGEIITWECCEGSASEAFPTFERGRKVLNWSRKSSLIDEQLQGVSACLAAWSDLIVTYSNTGLTLPRDKLPAISAVAKEIHGHLREAGGEVEYLAGLWSQCFAQQLLWLSERNKRPPSYRAPTWSWASIDGFVKPAKPLESLEKNVIAEILQTHITPAGDDPFQEIIGAYMKVRCWLWPIRLSATLALGESEDGIVVRYDVSEEEAASARGNPPDTGYLMPVQVDAKAISQTLSLKNSRGPEVCYMPYVRVQGLVLANDATKKDLFSRIGTFIVEVDAKKIVSIPPNEDRKTTAERINTMELKEIMGPTLRHTEEILDLHSLEPGLGLEGCEERLKDTRYPMETPKQSGGQLYTITIV</sequence>
<evidence type="ECO:0000313" key="3">
    <source>
        <dbReference type="Proteomes" id="UP000774617"/>
    </source>
</evidence>
<proteinExistence type="predicted"/>
<keyword evidence="3" id="KW-1185">Reference proteome</keyword>